<feature type="compositionally biased region" description="Polar residues" evidence="1">
    <location>
        <begin position="1"/>
        <end position="28"/>
    </location>
</feature>
<reference evidence="2 3" key="1">
    <citation type="submission" date="2018-12" db="EMBL/GenBank/DDBJ databases">
        <title>Complete Genome Sequence of the Corallopyronin A producing Myxobacterium Corallococcus coralloides B035.</title>
        <authorList>
            <person name="Bouhired S.M."/>
            <person name="Rupp O."/>
            <person name="Blom J."/>
            <person name="Schaeberle T.F."/>
            <person name="Kehraus S."/>
            <person name="Schiefer A."/>
            <person name="Pfarr K."/>
            <person name="Goesmann A."/>
            <person name="Hoerauf A."/>
            <person name="Koenig G.M."/>
        </authorList>
    </citation>
    <scope>NUCLEOTIDE SEQUENCE [LARGE SCALE GENOMIC DNA]</scope>
    <source>
        <strain evidence="2 3">B035</strain>
    </source>
</reference>
<dbReference type="Proteomes" id="UP000288758">
    <property type="component" value="Chromosome"/>
</dbReference>
<accession>A0A410RMW2</accession>
<protein>
    <submittedName>
        <fullName evidence="2">Uncharacterized protein</fullName>
    </submittedName>
</protein>
<evidence type="ECO:0000256" key="1">
    <source>
        <dbReference type="SAM" id="MobiDB-lite"/>
    </source>
</evidence>
<evidence type="ECO:0000313" key="2">
    <source>
        <dbReference type="EMBL" id="QAT83314.1"/>
    </source>
</evidence>
<gene>
    <name evidence="2" type="ORF">EJ065_1716</name>
</gene>
<dbReference type="RefSeq" id="WP_164933165.1">
    <property type="nucleotide sequence ID" value="NZ_CP034669.1"/>
</dbReference>
<dbReference type="AlphaFoldDB" id="A0A410RMW2"/>
<feature type="region of interest" description="Disordered" evidence="1">
    <location>
        <begin position="1"/>
        <end position="41"/>
    </location>
</feature>
<organism evidence="2 3">
    <name type="scientific">Corallococcus coralloides</name>
    <name type="common">Myxococcus coralloides</name>
    <dbReference type="NCBI Taxonomy" id="184914"/>
    <lineage>
        <taxon>Bacteria</taxon>
        <taxon>Pseudomonadati</taxon>
        <taxon>Myxococcota</taxon>
        <taxon>Myxococcia</taxon>
        <taxon>Myxococcales</taxon>
        <taxon>Cystobacterineae</taxon>
        <taxon>Myxococcaceae</taxon>
        <taxon>Corallococcus</taxon>
    </lineage>
</organism>
<sequence length="55" mass="6002">MRISTLLRNGTSLSPGTTYTQLGTVQDSSRPRVAIRPTDGVPHVCYPRDGKVTFP</sequence>
<dbReference type="EMBL" id="CP034669">
    <property type="protein sequence ID" value="QAT83314.1"/>
    <property type="molecule type" value="Genomic_DNA"/>
</dbReference>
<evidence type="ECO:0000313" key="3">
    <source>
        <dbReference type="Proteomes" id="UP000288758"/>
    </source>
</evidence>
<proteinExistence type="predicted"/>
<name>A0A410RMW2_CORCK</name>